<gene>
    <name evidence="2" type="ORF">VitviT2T_019567</name>
    <name evidence="3" type="ORF">VitviT2T_019568</name>
</gene>
<feature type="compositionally biased region" description="Polar residues" evidence="1">
    <location>
        <begin position="24"/>
        <end position="42"/>
    </location>
</feature>
<sequence length="107" mass="11977">MHSLYSRRKLPSALRDFRDKSSCFVTDANSSTDSHSESPTGMSNEENYSNRSNSFTSLFSMTMPVMATDTTFLEEQLAEMAHGIAKLTKTVKNKDMKIASLINKVET</sequence>
<evidence type="ECO:0000313" key="4">
    <source>
        <dbReference type="Proteomes" id="UP001227230"/>
    </source>
</evidence>
<feature type="region of interest" description="Disordered" evidence="1">
    <location>
        <begin position="24"/>
        <end position="49"/>
    </location>
</feature>
<organism evidence="2 4">
    <name type="scientific">Vitis vinifera</name>
    <name type="common">Grape</name>
    <dbReference type="NCBI Taxonomy" id="29760"/>
    <lineage>
        <taxon>Eukaryota</taxon>
        <taxon>Viridiplantae</taxon>
        <taxon>Streptophyta</taxon>
        <taxon>Embryophyta</taxon>
        <taxon>Tracheophyta</taxon>
        <taxon>Spermatophyta</taxon>
        <taxon>Magnoliopsida</taxon>
        <taxon>eudicotyledons</taxon>
        <taxon>Gunneridae</taxon>
        <taxon>Pentapetalae</taxon>
        <taxon>rosids</taxon>
        <taxon>Vitales</taxon>
        <taxon>Vitaceae</taxon>
        <taxon>Viteae</taxon>
        <taxon>Vitis</taxon>
    </lineage>
</organism>
<evidence type="ECO:0000256" key="1">
    <source>
        <dbReference type="SAM" id="MobiDB-lite"/>
    </source>
</evidence>
<dbReference type="EMBL" id="CP126660">
    <property type="protein sequence ID" value="WKA01280.1"/>
    <property type="molecule type" value="Genomic_DNA"/>
</dbReference>
<dbReference type="Proteomes" id="UP001227230">
    <property type="component" value="Chromosome 13"/>
</dbReference>
<dbReference type="EMBL" id="CP126660">
    <property type="protein sequence ID" value="WKA01281.1"/>
    <property type="molecule type" value="Genomic_DNA"/>
</dbReference>
<accession>A0ABY9D1F2</accession>
<name>A0ABY9D1F2_VITVI</name>
<keyword evidence="4" id="KW-1185">Reference proteome</keyword>
<evidence type="ECO:0000313" key="2">
    <source>
        <dbReference type="EMBL" id="WKA01280.1"/>
    </source>
</evidence>
<proteinExistence type="predicted"/>
<reference evidence="2 4" key="1">
    <citation type="journal article" date="2023" name="Hortic Res">
        <title>The complete reference genome for grapevine (Vitis vinifera L.) genetics and breeding.</title>
        <authorList>
            <person name="Shi X."/>
            <person name="Cao S."/>
            <person name="Wang X."/>
            <person name="Huang S."/>
            <person name="Wang Y."/>
            <person name="Liu Z."/>
            <person name="Liu W."/>
            <person name="Leng X."/>
            <person name="Peng Y."/>
            <person name="Wang N."/>
            <person name="Wang Y."/>
            <person name="Ma Z."/>
            <person name="Xu X."/>
            <person name="Zhang F."/>
            <person name="Xue H."/>
            <person name="Zhong H."/>
            <person name="Wang Y."/>
            <person name="Zhang K."/>
            <person name="Velt A."/>
            <person name="Avia K."/>
            <person name="Holtgrawe D."/>
            <person name="Grimplet J."/>
            <person name="Matus J.T."/>
            <person name="Ware D."/>
            <person name="Wu X."/>
            <person name="Wang H."/>
            <person name="Liu C."/>
            <person name="Fang Y."/>
            <person name="Rustenholz C."/>
            <person name="Cheng Z."/>
            <person name="Xiao H."/>
            <person name="Zhou Y."/>
        </authorList>
    </citation>
    <scope>NUCLEOTIDE SEQUENCE [LARGE SCALE GENOMIC DNA]</scope>
    <source>
        <strain evidence="4">cv. Pinot noir / PN40024</strain>
        <tissue evidence="2">Leaf</tissue>
    </source>
</reference>
<protein>
    <submittedName>
        <fullName evidence="2">Uncharacterized protein</fullName>
    </submittedName>
</protein>
<evidence type="ECO:0000313" key="3">
    <source>
        <dbReference type="EMBL" id="WKA01281.1"/>
    </source>
</evidence>